<dbReference type="GO" id="GO:0034497">
    <property type="term" value="P:protein localization to phagophore assembly site"/>
    <property type="evidence" value="ECO:0007669"/>
    <property type="project" value="TreeGrafter"/>
</dbReference>
<evidence type="ECO:0000259" key="9">
    <source>
        <dbReference type="Pfam" id="PF10033"/>
    </source>
</evidence>
<accession>A0AAD9KGD4</accession>
<evidence type="ECO:0000256" key="4">
    <source>
        <dbReference type="ARBA" id="ARBA00013801"/>
    </source>
</evidence>
<dbReference type="Gene3D" id="3.30.900.10">
    <property type="entry name" value="HORMA domain"/>
    <property type="match status" value="1"/>
</dbReference>
<evidence type="ECO:0000256" key="8">
    <source>
        <dbReference type="SAM" id="MobiDB-lite"/>
    </source>
</evidence>
<keyword evidence="11" id="KW-1185">Reference proteome</keyword>
<feature type="compositionally biased region" description="Low complexity" evidence="8">
    <location>
        <begin position="377"/>
        <end position="391"/>
    </location>
</feature>
<evidence type="ECO:0000256" key="2">
    <source>
        <dbReference type="ARBA" id="ARBA00004514"/>
    </source>
</evidence>
<evidence type="ECO:0000313" key="11">
    <source>
        <dbReference type="Proteomes" id="UP001209878"/>
    </source>
</evidence>
<protein>
    <recommendedName>
        <fullName evidence="4 7">Autophagy-related protein 13</fullName>
    </recommendedName>
</protein>
<proteinExistence type="inferred from homology"/>
<feature type="compositionally biased region" description="Polar residues" evidence="8">
    <location>
        <begin position="361"/>
        <end position="375"/>
    </location>
</feature>
<name>A0AAD9KGD4_RIDPI</name>
<dbReference type="GO" id="GO:0000407">
    <property type="term" value="C:phagophore assembly site"/>
    <property type="evidence" value="ECO:0007669"/>
    <property type="project" value="UniProtKB-SubCell"/>
</dbReference>
<sequence length="472" mass="51748">MAAPKGLSGHDRKDLDKFTKYLIYKCIQVIVQSRLGEKVVTQSKPVSSGSDWFHLAIQDIPEVLSEAKKTFTCTSLMVGQHVCIEISLKTAEGENMILENWSITKDEKCDTNARVSYTVYNRMSILLKSLFSVSRVTPAYQLSRKQGVDSYVICYRIYMGEPQISHLGNGALKVRVGAVPTPTGTITLSVAYRTKLLISPQHSMNTDLWGVEFKHDHFMSDFSPRRPCKLSSRDQNCRCNIDDNAAYSEQSQELCATTFSSSPQDAPLLSGTSPGANYWPNDTTQKPGSGNNTPNKNSGPVNLNVFGAFVSRTETEAEITKSDDLPFGNLLRQVEKTQHVDANANKQVAAPADEEMPTGNGDLSNGHAATNSDMTSSRESGASKSSASQASGTEDFVMVELKTPFAGADCNSDLGQFYRECQGAPPLCMFNDNTSFCETLDSVTEQLSLFDARAKDFDDFVNSLQCPETEAQ</sequence>
<dbReference type="EMBL" id="JAODUO010001132">
    <property type="protein sequence ID" value="KAK2170836.1"/>
    <property type="molecule type" value="Genomic_DNA"/>
</dbReference>
<feature type="domain" description="Autophagy-related protein 13 N-terminal" evidence="9">
    <location>
        <begin position="93"/>
        <end position="194"/>
    </location>
</feature>
<keyword evidence="6 7" id="KW-0072">Autophagy</keyword>
<dbReference type="Proteomes" id="UP001209878">
    <property type="component" value="Unassembled WGS sequence"/>
</dbReference>
<dbReference type="GO" id="GO:0005829">
    <property type="term" value="C:cytosol"/>
    <property type="evidence" value="ECO:0007669"/>
    <property type="project" value="UniProtKB-SubCell"/>
</dbReference>
<evidence type="ECO:0000256" key="7">
    <source>
        <dbReference type="RuleBase" id="RU361214"/>
    </source>
</evidence>
<dbReference type="PANTHER" id="PTHR13430">
    <property type="match status" value="1"/>
</dbReference>
<comment type="caution">
    <text evidence="10">The sequence shown here is derived from an EMBL/GenBank/DDBJ whole genome shotgun (WGS) entry which is preliminary data.</text>
</comment>
<reference evidence="10" key="1">
    <citation type="journal article" date="2023" name="Mol. Biol. Evol.">
        <title>Third-Generation Sequencing Reveals the Adaptive Role of the Epigenome in Three Deep-Sea Polychaetes.</title>
        <authorList>
            <person name="Perez M."/>
            <person name="Aroh O."/>
            <person name="Sun Y."/>
            <person name="Lan Y."/>
            <person name="Juniper S.K."/>
            <person name="Young C.R."/>
            <person name="Angers B."/>
            <person name="Qian P.Y."/>
        </authorList>
    </citation>
    <scope>NUCLEOTIDE SEQUENCE</scope>
    <source>
        <strain evidence="10">R07B-5</strain>
    </source>
</reference>
<dbReference type="InterPro" id="IPR018731">
    <property type="entry name" value="Atg13_N"/>
</dbReference>
<gene>
    <name evidence="10" type="ORF">NP493_1133g00024</name>
</gene>
<dbReference type="GO" id="GO:0034727">
    <property type="term" value="P:piecemeal microautophagy of the nucleus"/>
    <property type="evidence" value="ECO:0007669"/>
    <property type="project" value="TreeGrafter"/>
</dbReference>
<dbReference type="GO" id="GO:1990316">
    <property type="term" value="C:Atg1/ULK1 kinase complex"/>
    <property type="evidence" value="ECO:0007669"/>
    <property type="project" value="InterPro"/>
</dbReference>
<evidence type="ECO:0000313" key="10">
    <source>
        <dbReference type="EMBL" id="KAK2170836.1"/>
    </source>
</evidence>
<dbReference type="InterPro" id="IPR036570">
    <property type="entry name" value="HORMA_dom_sf"/>
</dbReference>
<dbReference type="GO" id="GO:0042127">
    <property type="term" value="P:regulation of cell population proliferation"/>
    <property type="evidence" value="ECO:0007669"/>
    <property type="project" value="UniProtKB-ARBA"/>
</dbReference>
<evidence type="ECO:0000256" key="3">
    <source>
        <dbReference type="ARBA" id="ARBA00007341"/>
    </source>
</evidence>
<dbReference type="GO" id="GO:0000423">
    <property type="term" value="P:mitophagy"/>
    <property type="evidence" value="ECO:0007669"/>
    <property type="project" value="TreeGrafter"/>
</dbReference>
<evidence type="ECO:0000256" key="1">
    <source>
        <dbReference type="ARBA" id="ARBA00004329"/>
    </source>
</evidence>
<dbReference type="FunFam" id="3.30.900.10:FF:000001">
    <property type="entry name" value="Autophagy-related protein 13"/>
    <property type="match status" value="1"/>
</dbReference>
<evidence type="ECO:0000256" key="6">
    <source>
        <dbReference type="ARBA" id="ARBA00023006"/>
    </source>
</evidence>
<comment type="similarity">
    <text evidence="3 7">Belongs to the ATG13 family. Metazoan subfamily.</text>
</comment>
<keyword evidence="5" id="KW-0963">Cytoplasm</keyword>
<organism evidence="10 11">
    <name type="scientific">Ridgeia piscesae</name>
    <name type="common">Tubeworm</name>
    <dbReference type="NCBI Taxonomy" id="27915"/>
    <lineage>
        <taxon>Eukaryota</taxon>
        <taxon>Metazoa</taxon>
        <taxon>Spiralia</taxon>
        <taxon>Lophotrochozoa</taxon>
        <taxon>Annelida</taxon>
        <taxon>Polychaeta</taxon>
        <taxon>Sedentaria</taxon>
        <taxon>Canalipalpata</taxon>
        <taxon>Sabellida</taxon>
        <taxon>Siboglinidae</taxon>
        <taxon>Ridgeia</taxon>
    </lineage>
</organism>
<dbReference type="Pfam" id="PF10033">
    <property type="entry name" value="ATG13"/>
    <property type="match status" value="1"/>
</dbReference>
<evidence type="ECO:0000256" key="5">
    <source>
        <dbReference type="ARBA" id="ARBA00022490"/>
    </source>
</evidence>
<feature type="region of interest" description="Disordered" evidence="8">
    <location>
        <begin position="348"/>
        <end position="392"/>
    </location>
</feature>
<dbReference type="InterPro" id="IPR040182">
    <property type="entry name" value="ATG13"/>
</dbReference>
<comment type="subcellular location">
    <subcellularLocation>
        <location evidence="2">Cytoplasm</location>
        <location evidence="2">Cytosol</location>
    </subcellularLocation>
    <subcellularLocation>
        <location evidence="1">Preautophagosomal structure</location>
    </subcellularLocation>
</comment>
<dbReference type="PANTHER" id="PTHR13430:SF4">
    <property type="entry name" value="AUTOPHAGY-RELATED PROTEIN 13"/>
    <property type="match status" value="1"/>
</dbReference>
<dbReference type="AlphaFoldDB" id="A0AAD9KGD4"/>
<feature type="region of interest" description="Disordered" evidence="8">
    <location>
        <begin position="258"/>
        <end position="300"/>
    </location>
</feature>